<protein>
    <submittedName>
        <fullName evidence="2">Putative acyltransferase</fullName>
    </submittedName>
</protein>
<feature type="transmembrane region" description="Helical" evidence="1">
    <location>
        <begin position="173"/>
        <end position="193"/>
    </location>
</feature>
<feature type="transmembrane region" description="Helical" evidence="1">
    <location>
        <begin position="319"/>
        <end position="338"/>
    </location>
</feature>
<proteinExistence type="predicted"/>
<feature type="transmembrane region" description="Helical" evidence="1">
    <location>
        <begin position="392"/>
        <end position="410"/>
    </location>
</feature>
<evidence type="ECO:0000313" key="3">
    <source>
        <dbReference type="Proteomes" id="UP000316167"/>
    </source>
</evidence>
<feature type="transmembrane region" description="Helical" evidence="1">
    <location>
        <begin position="255"/>
        <end position="275"/>
    </location>
</feature>
<sequence>MIQEKLFTATQLKNKFCLNQAATYNQPTATNSRLLSLDALRGFDMFWIVSGEGIFHGLAAAVKNKYGLIQDKTTWQIATTEQLSFFERILVGISNQLHHTVWNGFTFYDLIFPLFIFIAGVSMPFSYSKQLNGLPDAKKKIYRSLIKRTVLLLLLGMIVNGLLQFKPYDETRFASVLGRIALSCFFAAIIYLNASFRWRIAWVVLLLLGYWLMLLFIPVPGFGAGDLTAEGNVAAYIDRLFLPGKLHRTVYDPEGLLSTIPAIATALLGIFTGEFMRLQTHTAKKKALFLTAAGLVLLLTGWLWSFVLPINKNLWTGSFVLYTGGWSLFLFALFYFVLDVQQFKTWSMPFVWLGCNSILIYMAAHGVVNFLSTSEFVFGGIIKQFSPQWSEALLWTGVALIQFAALYFLYKRKLFLKL</sequence>
<gene>
    <name evidence="2" type="ORF">IQ13_4018</name>
</gene>
<feature type="transmembrane region" description="Helical" evidence="1">
    <location>
        <begin position="350"/>
        <end position="372"/>
    </location>
</feature>
<keyword evidence="1" id="KW-0812">Transmembrane</keyword>
<dbReference type="Proteomes" id="UP000316167">
    <property type="component" value="Unassembled WGS sequence"/>
</dbReference>
<name>A0A562SBY9_9BACT</name>
<keyword evidence="2" id="KW-0808">Transferase</keyword>
<dbReference type="RefSeq" id="WP_199758319.1">
    <property type="nucleotide sequence ID" value="NZ_VLLE01000007.1"/>
</dbReference>
<feature type="transmembrane region" description="Helical" evidence="1">
    <location>
        <begin position="149"/>
        <end position="167"/>
    </location>
</feature>
<accession>A0A562SBY9</accession>
<reference evidence="2 3" key="1">
    <citation type="journal article" date="2015" name="Stand. Genomic Sci.">
        <title>Genomic Encyclopedia of Bacterial and Archaeal Type Strains, Phase III: the genomes of soil and plant-associated and newly described type strains.</title>
        <authorList>
            <person name="Whitman W.B."/>
            <person name="Woyke T."/>
            <person name="Klenk H.P."/>
            <person name="Zhou Y."/>
            <person name="Lilburn T.G."/>
            <person name="Beck B.J."/>
            <person name="De Vos P."/>
            <person name="Vandamme P."/>
            <person name="Eisen J.A."/>
            <person name="Garrity G."/>
            <person name="Hugenholtz P."/>
            <person name="Kyrpides N.C."/>
        </authorList>
    </citation>
    <scope>NUCLEOTIDE SEQUENCE [LARGE SCALE GENOMIC DNA]</scope>
    <source>
        <strain evidence="2 3">CGMCC 1.7271</strain>
    </source>
</reference>
<dbReference type="PANTHER" id="PTHR31061:SF24">
    <property type="entry name" value="LD22376P"/>
    <property type="match status" value="1"/>
</dbReference>
<dbReference type="AlphaFoldDB" id="A0A562SBY9"/>
<dbReference type="GO" id="GO:0016746">
    <property type="term" value="F:acyltransferase activity"/>
    <property type="evidence" value="ECO:0007669"/>
    <property type="project" value="UniProtKB-KW"/>
</dbReference>
<keyword evidence="1" id="KW-1133">Transmembrane helix</keyword>
<comment type="caution">
    <text evidence="2">The sequence shown here is derived from an EMBL/GenBank/DDBJ whole genome shotgun (WGS) entry which is preliminary data.</text>
</comment>
<feature type="transmembrane region" description="Helical" evidence="1">
    <location>
        <begin position="287"/>
        <end position="307"/>
    </location>
</feature>
<dbReference type="EMBL" id="VLLE01000007">
    <property type="protein sequence ID" value="TWI78334.1"/>
    <property type="molecule type" value="Genomic_DNA"/>
</dbReference>
<feature type="transmembrane region" description="Helical" evidence="1">
    <location>
        <begin position="110"/>
        <end position="128"/>
    </location>
</feature>
<keyword evidence="1" id="KW-0472">Membrane</keyword>
<organism evidence="2 3">
    <name type="scientific">Lacibacter cauensis</name>
    <dbReference type="NCBI Taxonomy" id="510947"/>
    <lineage>
        <taxon>Bacteria</taxon>
        <taxon>Pseudomonadati</taxon>
        <taxon>Bacteroidota</taxon>
        <taxon>Chitinophagia</taxon>
        <taxon>Chitinophagales</taxon>
        <taxon>Chitinophagaceae</taxon>
        <taxon>Lacibacter</taxon>
    </lineage>
</organism>
<keyword evidence="2" id="KW-0012">Acyltransferase</keyword>
<evidence type="ECO:0000256" key="1">
    <source>
        <dbReference type="SAM" id="Phobius"/>
    </source>
</evidence>
<evidence type="ECO:0000313" key="2">
    <source>
        <dbReference type="EMBL" id="TWI78334.1"/>
    </source>
</evidence>
<keyword evidence="3" id="KW-1185">Reference proteome</keyword>
<feature type="transmembrane region" description="Helical" evidence="1">
    <location>
        <begin position="200"/>
        <end position="219"/>
    </location>
</feature>
<dbReference type="PANTHER" id="PTHR31061">
    <property type="entry name" value="LD22376P"/>
    <property type="match status" value="1"/>
</dbReference>